<reference evidence="3 4" key="1">
    <citation type="submission" date="2015-03" db="EMBL/GenBank/DDBJ databases">
        <authorList>
            <person name="Murphy D."/>
        </authorList>
    </citation>
    <scope>NUCLEOTIDE SEQUENCE [LARGE SCALE GENOMIC DNA]</scope>
    <source>
        <strain evidence="3 4">OL-4</strain>
    </source>
</reference>
<organism evidence="3 4">
    <name type="scientific">Syntrophomonas zehnderi OL-4</name>
    <dbReference type="NCBI Taxonomy" id="690567"/>
    <lineage>
        <taxon>Bacteria</taxon>
        <taxon>Bacillati</taxon>
        <taxon>Bacillota</taxon>
        <taxon>Clostridia</taxon>
        <taxon>Eubacteriales</taxon>
        <taxon>Syntrophomonadaceae</taxon>
        <taxon>Syntrophomonas</taxon>
    </lineage>
</organism>
<dbReference type="InterPro" id="IPR054566">
    <property type="entry name" value="ManC/GMP-like_b-helix"/>
</dbReference>
<dbReference type="OrthoDB" id="9806359at2"/>
<name>A0A0E3W2X8_9FIRM</name>
<evidence type="ECO:0000259" key="2">
    <source>
        <dbReference type="Pfam" id="PF22640"/>
    </source>
</evidence>
<dbReference type="GO" id="GO:0009298">
    <property type="term" value="P:GDP-mannose biosynthetic process"/>
    <property type="evidence" value="ECO:0007669"/>
    <property type="project" value="TreeGrafter"/>
</dbReference>
<dbReference type="InterPro" id="IPR005835">
    <property type="entry name" value="NTP_transferase_dom"/>
</dbReference>
<dbReference type="PANTHER" id="PTHR46390">
    <property type="entry name" value="MANNOSE-1-PHOSPHATE GUANYLYLTRANSFERASE"/>
    <property type="match status" value="1"/>
</dbReference>
<dbReference type="InterPro" id="IPR051161">
    <property type="entry name" value="Mannose-6P_isomerase_type2"/>
</dbReference>
<dbReference type="GO" id="GO:0004475">
    <property type="term" value="F:mannose-1-phosphate guanylyltransferase (GTP) activity"/>
    <property type="evidence" value="ECO:0007669"/>
    <property type="project" value="InterPro"/>
</dbReference>
<dbReference type="Gene3D" id="3.90.550.10">
    <property type="entry name" value="Spore Coat Polysaccharide Biosynthesis Protein SpsA, Chain A"/>
    <property type="match status" value="1"/>
</dbReference>
<sequence>MVAVVLAGGRGLRLWPESRRKHPKQLCKFLNNKSMLDHTLDRLAKAGFQQMLIITNDELLADIKNIVNNRPDADKIEILSEPDGKNTAPAVGLALASFHSSQPDSIMGIFPADHYVVDIDSFCFSINKAIQTAEQDHIVTIGIEADRPETGYGYIEKTFWEIGSLEDVFQVQSFCEKPDLDTAKSYLKSGRFLWNSGIYIGKIKTLLDEFARHLPDIYQPLIKGYKYYLQNYATLPNISLDYGVAEKSRRMAVVPGRFGWCDIGSWNALAELFPYDEQQNSCLGNDILILDSKNCLVKQNGKSVVLFGVEDLIVVETADVILVADRHRSQDIRELVARLDKMERYDLL</sequence>
<feature type="domain" description="MannoseP isomerase/GMP-like beta-helix" evidence="2">
    <location>
        <begin position="289"/>
        <end position="339"/>
    </location>
</feature>
<dbReference type="RefSeq" id="WP_046496339.1">
    <property type="nucleotide sequence ID" value="NZ_CGIH01000013.1"/>
</dbReference>
<dbReference type="SUPFAM" id="SSF53448">
    <property type="entry name" value="Nucleotide-diphospho-sugar transferases"/>
    <property type="match status" value="1"/>
</dbReference>
<protein>
    <submittedName>
        <fullName evidence="3">Nucleotidyl transferase</fullName>
    </submittedName>
</protein>
<dbReference type="PANTHER" id="PTHR46390:SF1">
    <property type="entry name" value="MANNOSE-1-PHOSPHATE GUANYLYLTRANSFERASE"/>
    <property type="match status" value="1"/>
</dbReference>
<dbReference type="InterPro" id="IPR029044">
    <property type="entry name" value="Nucleotide-diphossugar_trans"/>
</dbReference>
<accession>A0A0E3W2X8</accession>
<feature type="domain" description="Nucleotidyl transferase" evidence="1">
    <location>
        <begin position="3"/>
        <end position="278"/>
    </location>
</feature>
<dbReference type="Proteomes" id="UP000045545">
    <property type="component" value="Unassembled WGS sequence"/>
</dbReference>
<evidence type="ECO:0000313" key="3">
    <source>
        <dbReference type="EMBL" id="CFX29924.1"/>
    </source>
</evidence>
<keyword evidence="3" id="KW-0808">Transferase</keyword>
<dbReference type="InterPro" id="IPR049577">
    <property type="entry name" value="GMPP_N"/>
</dbReference>
<dbReference type="SUPFAM" id="SSF159283">
    <property type="entry name" value="Guanosine diphospho-D-mannose pyrophosphorylase/mannose-6-phosphate isomerase linker domain"/>
    <property type="match status" value="1"/>
</dbReference>
<dbReference type="AlphaFoldDB" id="A0A0E3W2X8"/>
<dbReference type="EMBL" id="CGIH01000013">
    <property type="protein sequence ID" value="CFX29924.1"/>
    <property type="molecule type" value="Genomic_DNA"/>
</dbReference>
<dbReference type="CDD" id="cd02509">
    <property type="entry name" value="GDP-M1P_Guanylyltransferase"/>
    <property type="match status" value="1"/>
</dbReference>
<gene>
    <name evidence="3" type="ORF">952</name>
</gene>
<dbReference type="Pfam" id="PF00483">
    <property type="entry name" value="NTP_transferase"/>
    <property type="match status" value="1"/>
</dbReference>
<dbReference type="Pfam" id="PF22640">
    <property type="entry name" value="ManC_GMP_beta-helix"/>
    <property type="match status" value="1"/>
</dbReference>
<dbReference type="STRING" id="690567.952"/>
<proteinExistence type="predicted"/>
<evidence type="ECO:0000313" key="4">
    <source>
        <dbReference type="Proteomes" id="UP000045545"/>
    </source>
</evidence>
<keyword evidence="4" id="KW-1185">Reference proteome</keyword>
<evidence type="ECO:0000259" key="1">
    <source>
        <dbReference type="Pfam" id="PF00483"/>
    </source>
</evidence>